<gene>
    <name evidence="2" type="ORF">J2X21_004515</name>
</gene>
<feature type="signal peptide" evidence="1">
    <location>
        <begin position="1"/>
        <end position="19"/>
    </location>
</feature>
<dbReference type="SUPFAM" id="SSF53850">
    <property type="entry name" value="Periplasmic binding protein-like II"/>
    <property type="match status" value="1"/>
</dbReference>
<dbReference type="EMBL" id="JAVDXV010000009">
    <property type="protein sequence ID" value="MDR7335350.1"/>
    <property type="molecule type" value="Genomic_DNA"/>
</dbReference>
<dbReference type="PANTHER" id="PTHR38834:SF3">
    <property type="entry name" value="SOLUTE-BINDING PROTEIN FAMILY 3_N-TERMINAL DOMAIN-CONTAINING PROTEIN"/>
    <property type="match status" value="1"/>
</dbReference>
<comment type="caution">
    <text evidence="2">The sequence shown here is derived from an EMBL/GenBank/DDBJ whole genome shotgun (WGS) entry which is preliminary data.</text>
</comment>
<dbReference type="RefSeq" id="WP_310332353.1">
    <property type="nucleotide sequence ID" value="NZ_JAVDXV010000009.1"/>
</dbReference>
<dbReference type="Proteomes" id="UP001180825">
    <property type="component" value="Unassembled WGS sequence"/>
</dbReference>
<accession>A0ABU2AE15</accession>
<protein>
    <submittedName>
        <fullName evidence="2">Polar amino acid transport system substrate-binding protein</fullName>
    </submittedName>
</protein>
<dbReference type="PANTHER" id="PTHR38834">
    <property type="entry name" value="PERIPLASMIC SUBSTRATE BINDING PROTEIN FAMILY 3"/>
    <property type="match status" value="1"/>
</dbReference>
<dbReference type="Gene3D" id="3.40.190.10">
    <property type="entry name" value="Periplasmic binding protein-like II"/>
    <property type="match status" value="2"/>
</dbReference>
<sequence length="251" mass="27710">MQRRPLLALAAALPLRAAAARTPLPVFCHALPPLSFEQDGQPTGLGVELLRRMAELAGLDLALALQPRLRAEKSFLETPGSLLFPLARLPEREHRYRWVGPLLPRRVGIYRLNSRADIRWRGLQQLDGLRVGATAGTATLEQLQAEGLKPGKELEVSPSYEASVRKLLAGRMDLLVIGDLNIYWQLQLLREPPERIKEVAVLDAGTDYCFGLRPDAEPAPADALQRALDQLRRGGAIERLKQAYGLPANAT</sequence>
<keyword evidence="3" id="KW-1185">Reference proteome</keyword>
<evidence type="ECO:0000256" key="1">
    <source>
        <dbReference type="SAM" id="SignalP"/>
    </source>
</evidence>
<reference evidence="2 3" key="1">
    <citation type="submission" date="2023-07" db="EMBL/GenBank/DDBJ databases">
        <title>Sorghum-associated microbial communities from plants grown in Nebraska, USA.</title>
        <authorList>
            <person name="Schachtman D."/>
        </authorList>
    </citation>
    <scope>NUCLEOTIDE SEQUENCE [LARGE SCALE GENOMIC DNA]</scope>
    <source>
        <strain evidence="2 3">BE316</strain>
    </source>
</reference>
<organism evidence="2 3">
    <name type="scientific">Roseateles asaccharophilus</name>
    <dbReference type="NCBI Taxonomy" id="582607"/>
    <lineage>
        <taxon>Bacteria</taxon>
        <taxon>Pseudomonadati</taxon>
        <taxon>Pseudomonadota</taxon>
        <taxon>Betaproteobacteria</taxon>
        <taxon>Burkholderiales</taxon>
        <taxon>Sphaerotilaceae</taxon>
        <taxon>Roseateles</taxon>
    </lineage>
</organism>
<keyword evidence="1" id="KW-0732">Signal</keyword>
<proteinExistence type="predicted"/>
<evidence type="ECO:0000313" key="2">
    <source>
        <dbReference type="EMBL" id="MDR7335350.1"/>
    </source>
</evidence>
<evidence type="ECO:0000313" key="3">
    <source>
        <dbReference type="Proteomes" id="UP001180825"/>
    </source>
</evidence>
<name>A0ABU2AE15_9BURK</name>
<feature type="chain" id="PRO_5046510710" evidence="1">
    <location>
        <begin position="20"/>
        <end position="251"/>
    </location>
</feature>